<reference evidence="10 11" key="1">
    <citation type="submission" date="2018-05" db="EMBL/GenBank/DDBJ databases">
        <title>Genetic diversity of glacier-inhabiting Cryobacterium bacteria in China and description of Cryobacterium mengkeensis sp. nov. and Arthrobacter glacialis sp. nov.</title>
        <authorList>
            <person name="Liu Q."/>
            <person name="Xin Y.-H."/>
        </authorList>
    </citation>
    <scope>NUCLEOTIDE SEQUENCE [LARGE SCALE GENOMIC DNA]</scope>
    <source>
        <strain evidence="10 11">SK-1</strain>
    </source>
</reference>
<feature type="transmembrane region" description="Helical" evidence="8">
    <location>
        <begin position="147"/>
        <end position="164"/>
    </location>
</feature>
<evidence type="ECO:0000256" key="6">
    <source>
        <dbReference type="ARBA" id="ARBA00023136"/>
    </source>
</evidence>
<comment type="similarity">
    <text evidence="2">Belongs to the acyltransferase 3 family.</text>
</comment>
<evidence type="ECO:0000256" key="5">
    <source>
        <dbReference type="ARBA" id="ARBA00022989"/>
    </source>
</evidence>
<proteinExistence type="inferred from homology"/>
<protein>
    <recommendedName>
        <fullName evidence="9">Acyltransferase 3 domain-containing protein</fullName>
    </recommendedName>
</protein>
<feature type="transmembrane region" description="Helical" evidence="8">
    <location>
        <begin position="387"/>
        <end position="406"/>
    </location>
</feature>
<evidence type="ECO:0000256" key="3">
    <source>
        <dbReference type="ARBA" id="ARBA00022475"/>
    </source>
</evidence>
<dbReference type="PANTHER" id="PTHR40074">
    <property type="entry name" value="O-ACETYLTRANSFERASE WECH"/>
    <property type="match status" value="1"/>
</dbReference>
<feature type="transmembrane region" description="Helical" evidence="8">
    <location>
        <begin position="217"/>
        <end position="236"/>
    </location>
</feature>
<accession>A0A317ZK13</accession>
<feature type="transmembrane region" description="Helical" evidence="8">
    <location>
        <begin position="176"/>
        <end position="197"/>
    </location>
</feature>
<feature type="domain" description="Acyltransferase 3" evidence="9">
    <location>
        <begin position="103"/>
        <end position="400"/>
    </location>
</feature>
<feature type="compositionally biased region" description="Basic residues" evidence="7">
    <location>
        <begin position="10"/>
        <end position="33"/>
    </location>
</feature>
<organism evidence="10 11">
    <name type="scientific">Cryobacterium arcticum</name>
    <dbReference type="NCBI Taxonomy" id="670052"/>
    <lineage>
        <taxon>Bacteria</taxon>
        <taxon>Bacillati</taxon>
        <taxon>Actinomycetota</taxon>
        <taxon>Actinomycetes</taxon>
        <taxon>Micrococcales</taxon>
        <taxon>Microbacteriaceae</taxon>
        <taxon>Cryobacterium</taxon>
    </lineage>
</organism>
<feature type="transmembrane region" description="Helical" evidence="8">
    <location>
        <begin position="359"/>
        <end position="381"/>
    </location>
</feature>
<keyword evidence="11" id="KW-1185">Reference proteome</keyword>
<evidence type="ECO:0000259" key="9">
    <source>
        <dbReference type="Pfam" id="PF01757"/>
    </source>
</evidence>
<dbReference type="GO" id="GO:0009246">
    <property type="term" value="P:enterobacterial common antigen biosynthetic process"/>
    <property type="evidence" value="ECO:0007669"/>
    <property type="project" value="TreeGrafter"/>
</dbReference>
<dbReference type="Pfam" id="PF01757">
    <property type="entry name" value="Acyl_transf_3"/>
    <property type="match status" value="1"/>
</dbReference>
<dbReference type="PANTHER" id="PTHR40074:SF2">
    <property type="entry name" value="O-ACETYLTRANSFERASE WECH"/>
    <property type="match status" value="1"/>
</dbReference>
<sequence length="449" mass="48749">MGVVRPGRTCPRRSVRRAHPARARSRRGLRHRGGRGDLPRHQTAVGAVVRPVVQFGDPDHHHHRPGHAPPRPATATGSGRLGETPVTGVPSNPPPTQPAARIGWIDTGRGIAILLVALYHSASWLLGAGFDIPYWREINDALSSMRMPLFFALAGLFAPKWLAVPWNHLWNSKLRLYVWVFLIWEVIGSVVFMLGLSLRGQGVGVRQSLLALLVSPVAPRFELWFIWALALFFVAAKLARRVDYRVQLALTGVVSMVALSGWETANVGWSGSARHLFFFLAGLYLRPVILRLGSIPPTLAAGVVALWAVLSTTVAVFDLRTVPGLYFANCLIGVVAGVSISRVLAGVPRLASIGRTTLPIYLAHTPLIILLSFVLSTPLLFPVLAPVAGGVPPVLAAIAVALALWLNRAAAPTPLRYLYQPPPTVLRIGDRSTARAGRRRAPRHAQEPQ</sequence>
<comment type="caution">
    <text evidence="10">The sequence shown here is derived from an EMBL/GenBank/DDBJ whole genome shotgun (WGS) entry which is preliminary data.</text>
</comment>
<dbReference type="Proteomes" id="UP000246722">
    <property type="component" value="Unassembled WGS sequence"/>
</dbReference>
<dbReference type="EMBL" id="QHLY01000013">
    <property type="protein sequence ID" value="PXA65804.1"/>
    <property type="molecule type" value="Genomic_DNA"/>
</dbReference>
<evidence type="ECO:0000256" key="7">
    <source>
        <dbReference type="SAM" id="MobiDB-lite"/>
    </source>
</evidence>
<gene>
    <name evidence="10" type="ORF">CTB96_19675</name>
</gene>
<keyword evidence="3" id="KW-1003">Cell membrane</keyword>
<name>A0A317ZK13_9MICO</name>
<evidence type="ECO:0000313" key="11">
    <source>
        <dbReference type="Proteomes" id="UP000246722"/>
    </source>
</evidence>
<keyword evidence="4 8" id="KW-0812">Transmembrane</keyword>
<comment type="subcellular location">
    <subcellularLocation>
        <location evidence="1">Cell membrane</location>
        <topology evidence="1">Multi-pass membrane protein</topology>
    </subcellularLocation>
</comment>
<evidence type="ECO:0000256" key="2">
    <source>
        <dbReference type="ARBA" id="ARBA00007400"/>
    </source>
</evidence>
<feature type="transmembrane region" description="Helical" evidence="8">
    <location>
        <begin position="325"/>
        <end position="347"/>
    </location>
</feature>
<keyword evidence="5 8" id="KW-1133">Transmembrane helix</keyword>
<dbReference type="AlphaFoldDB" id="A0A317ZK13"/>
<dbReference type="OrthoDB" id="4394033at2"/>
<feature type="region of interest" description="Disordered" evidence="7">
    <location>
        <begin position="1"/>
        <end position="100"/>
    </location>
</feature>
<feature type="region of interest" description="Disordered" evidence="7">
    <location>
        <begin position="430"/>
        <end position="449"/>
    </location>
</feature>
<feature type="transmembrane region" description="Helical" evidence="8">
    <location>
        <begin position="111"/>
        <end position="135"/>
    </location>
</feature>
<evidence type="ECO:0000256" key="8">
    <source>
        <dbReference type="SAM" id="Phobius"/>
    </source>
</evidence>
<evidence type="ECO:0000256" key="1">
    <source>
        <dbReference type="ARBA" id="ARBA00004651"/>
    </source>
</evidence>
<evidence type="ECO:0000256" key="4">
    <source>
        <dbReference type="ARBA" id="ARBA00022692"/>
    </source>
</evidence>
<dbReference type="InterPro" id="IPR002656">
    <property type="entry name" value="Acyl_transf_3_dom"/>
</dbReference>
<keyword evidence="6 8" id="KW-0472">Membrane</keyword>
<evidence type="ECO:0000313" key="10">
    <source>
        <dbReference type="EMBL" id="PXA65804.1"/>
    </source>
</evidence>
<dbReference type="GO" id="GO:0016413">
    <property type="term" value="F:O-acetyltransferase activity"/>
    <property type="evidence" value="ECO:0007669"/>
    <property type="project" value="TreeGrafter"/>
</dbReference>
<dbReference type="GO" id="GO:0005886">
    <property type="term" value="C:plasma membrane"/>
    <property type="evidence" value="ECO:0007669"/>
    <property type="project" value="UniProtKB-SubCell"/>
</dbReference>